<evidence type="ECO:0000313" key="3">
    <source>
        <dbReference type="Proteomes" id="UP000032289"/>
    </source>
</evidence>
<dbReference type="AlphaFoldDB" id="A0A0D1JJ05"/>
<evidence type="ECO:0000256" key="1">
    <source>
        <dbReference type="SAM" id="Phobius"/>
    </source>
</evidence>
<keyword evidence="1" id="KW-1133">Transmembrane helix</keyword>
<protein>
    <submittedName>
        <fullName evidence="2">Uncharacterized protein</fullName>
    </submittedName>
</protein>
<proteinExistence type="predicted"/>
<organism evidence="2 3">
    <name type="scientific">Weissella cibaria</name>
    <dbReference type="NCBI Taxonomy" id="137591"/>
    <lineage>
        <taxon>Bacteria</taxon>
        <taxon>Bacillati</taxon>
        <taxon>Bacillota</taxon>
        <taxon>Bacilli</taxon>
        <taxon>Lactobacillales</taxon>
        <taxon>Lactobacillaceae</taxon>
        <taxon>Weissella</taxon>
    </lineage>
</organism>
<reference evidence="2 3" key="1">
    <citation type="journal article" date="2015" name="Microbiology (Mosc.)">
        <title>Genomics of the Weissella cibaria species with an examination of its metabolic traits.</title>
        <authorList>
            <person name="Lynch K.M."/>
            <person name="Lucid A."/>
            <person name="Arendt E.K."/>
            <person name="Sleator R.D."/>
            <person name="Lucey B."/>
            <person name="Coffey A."/>
        </authorList>
    </citation>
    <scope>NUCLEOTIDE SEQUENCE [LARGE SCALE GENOMIC DNA]</scope>
    <source>
        <strain evidence="2 3">AB3b</strain>
    </source>
</reference>
<keyword evidence="1" id="KW-0472">Membrane</keyword>
<dbReference type="EMBL" id="JWHT01000049">
    <property type="protein sequence ID" value="KIU21383.1"/>
    <property type="molecule type" value="Genomic_DNA"/>
</dbReference>
<name>A0A0D1JJ05_9LACO</name>
<dbReference type="RefSeq" id="WP_043941741.1">
    <property type="nucleotide sequence ID" value="NZ_JWHT01000049.1"/>
</dbReference>
<dbReference type="PATRIC" id="fig|137591.24.peg.1928"/>
<comment type="caution">
    <text evidence="2">The sequence shown here is derived from an EMBL/GenBank/DDBJ whole genome shotgun (WGS) entry which is preliminary data.</text>
</comment>
<evidence type="ECO:0000313" key="2">
    <source>
        <dbReference type="EMBL" id="KIU21383.1"/>
    </source>
</evidence>
<dbReference type="Proteomes" id="UP000032289">
    <property type="component" value="Unassembled WGS sequence"/>
</dbReference>
<sequence>MKNKSIIFWVILSIITSFLVTTYFWLAETKVPSFVAEWVSAFGTVGAVATALYIQFRNESIVKVQNNLNKQNAVCLTLLNDLSDIRKELNEVFMQLANAFVKSNESDDNTITTDEVLALKSKASNILSEKWQLNSRLVEILNEGEQYECRLALQNMSDVVLAKIYSSETISDLMSIMNGDPYQYIDKIHNIISTKYQRINSLV</sequence>
<feature type="transmembrane region" description="Helical" evidence="1">
    <location>
        <begin position="38"/>
        <end position="56"/>
    </location>
</feature>
<keyword evidence="1" id="KW-0812">Transmembrane</keyword>
<accession>A0A0D1JJ05</accession>
<gene>
    <name evidence="2" type="ORF">ab3b_01985</name>
</gene>
<feature type="transmembrane region" description="Helical" evidence="1">
    <location>
        <begin position="7"/>
        <end position="26"/>
    </location>
</feature>